<dbReference type="GO" id="GO:0005975">
    <property type="term" value="P:carbohydrate metabolic process"/>
    <property type="evidence" value="ECO:0007669"/>
    <property type="project" value="InterPro"/>
</dbReference>
<name>A0A8B7Y7F2_ACAPL</name>
<keyword evidence="10 11" id="KW-0325">Glycoprotein</keyword>
<dbReference type="UniPathway" id="UPA00378"/>
<dbReference type="AlphaFoldDB" id="A0A8B7Y7F2"/>
<dbReference type="KEGG" id="aplc:110977985"/>
<evidence type="ECO:0000256" key="4">
    <source>
        <dbReference type="ARBA" id="ARBA00022676"/>
    </source>
</evidence>
<comment type="similarity">
    <text evidence="3 11">Belongs to the glycosyltransferase 7 family.</text>
</comment>
<evidence type="ECO:0000313" key="15">
    <source>
        <dbReference type="RefSeq" id="XP_022088270.1"/>
    </source>
</evidence>
<evidence type="ECO:0000256" key="7">
    <source>
        <dbReference type="ARBA" id="ARBA00022968"/>
    </source>
</evidence>
<dbReference type="Pfam" id="PF02709">
    <property type="entry name" value="Glyco_transf_7C"/>
    <property type="match status" value="1"/>
</dbReference>
<evidence type="ECO:0000256" key="1">
    <source>
        <dbReference type="ARBA" id="ARBA00004606"/>
    </source>
</evidence>
<feature type="domain" description="Galactosyltransferase N-terminal" evidence="13">
    <location>
        <begin position="151"/>
        <end position="264"/>
    </location>
</feature>
<evidence type="ECO:0000256" key="6">
    <source>
        <dbReference type="ARBA" id="ARBA00022692"/>
    </source>
</evidence>
<dbReference type="InterPro" id="IPR027995">
    <property type="entry name" value="Galactosyl_T_N"/>
</dbReference>
<dbReference type="Gene3D" id="3.90.550.10">
    <property type="entry name" value="Spore Coat Polysaccharide Biosynthesis Protein SpsA, Chain A"/>
    <property type="match status" value="1"/>
</dbReference>
<proteinExistence type="inferred from homology"/>
<dbReference type="PANTHER" id="PTHR19300:SF38">
    <property type="entry name" value="BETA-1,4-GALACTOSYLTRANSFERASE"/>
    <property type="match status" value="1"/>
</dbReference>
<sequence length="402" mass="46507">MNGIQKAFAVCLVVGTTLQLVILPLFYFHRGMSGDWYQFEGEIYVRAESTRTGSGRGVVGTASRNGSTTERILFHRLSECPDSNIPHLNNISFYDLDNITMDQAESVVFGSEEFEKARRATTLADSLIPNLIDKNVWFKASGRRIMEANLAQLEMKIGNYTFIPGGHWRPNHCIPVWKVAIIIPFRNRSHHLPILLRYLVPMLRRQLLEFGVFAVNQENDLNFNRATLMNVGFMESLNMSHWDCFVFHDVDHVPLSDLNYYGCSNMPRHFISGDSVWNYTLAYENLFGGVTGFLGSDIRKMNGFPNVYWGWGGEDDEILLRARRVKLKIGRRPQGRNRFIGFYKDIQHHHHSAAAMPERHRLLRNYVKRMKYDGLSNLRYPPPRLEIHPLYVNISVNIYRLH</sequence>
<keyword evidence="5 11" id="KW-0808">Transferase</keyword>
<gene>
    <name evidence="15" type="primary">LOC110977985</name>
</gene>
<dbReference type="InterPro" id="IPR003859">
    <property type="entry name" value="Galactosyl_T"/>
</dbReference>
<comment type="function">
    <text evidence="11">Catalyses the transfer of galactose onto proteins or lipids.</text>
</comment>
<keyword evidence="7 11" id="KW-0735">Signal-anchor</keyword>
<feature type="domain" description="Galactosyltransferase C-terminal" evidence="12">
    <location>
        <begin position="268"/>
        <end position="345"/>
    </location>
</feature>
<evidence type="ECO:0000256" key="5">
    <source>
        <dbReference type="ARBA" id="ARBA00022679"/>
    </source>
</evidence>
<evidence type="ECO:0000259" key="13">
    <source>
        <dbReference type="Pfam" id="PF13733"/>
    </source>
</evidence>
<dbReference type="PRINTS" id="PR02050">
    <property type="entry name" value="B14GALTRFASE"/>
</dbReference>
<feature type="transmembrane region" description="Helical" evidence="11">
    <location>
        <begin position="7"/>
        <end position="28"/>
    </location>
</feature>
<evidence type="ECO:0000256" key="3">
    <source>
        <dbReference type="ARBA" id="ARBA00005735"/>
    </source>
</evidence>
<protein>
    <recommendedName>
        <fullName evidence="11">Beta-1,4-galactosyltransferase</fullName>
        <ecNumber evidence="11">2.4.1.-</ecNumber>
    </recommendedName>
</protein>
<accession>A0A8B7Y7F2</accession>
<dbReference type="OMA" id="MNIAFLE"/>
<keyword evidence="4 11" id="KW-0328">Glycosyltransferase</keyword>
<dbReference type="Pfam" id="PF13733">
    <property type="entry name" value="Glyco_transf_7N"/>
    <property type="match status" value="1"/>
</dbReference>
<reference evidence="15" key="1">
    <citation type="submission" date="2025-08" db="UniProtKB">
        <authorList>
            <consortium name="RefSeq"/>
        </authorList>
    </citation>
    <scope>IDENTIFICATION</scope>
</reference>
<evidence type="ECO:0000313" key="14">
    <source>
        <dbReference type="Proteomes" id="UP000694845"/>
    </source>
</evidence>
<evidence type="ECO:0000259" key="12">
    <source>
        <dbReference type="Pfam" id="PF02709"/>
    </source>
</evidence>
<dbReference type="GO" id="GO:0005794">
    <property type="term" value="C:Golgi apparatus"/>
    <property type="evidence" value="ECO:0007669"/>
    <property type="project" value="TreeGrafter"/>
</dbReference>
<comment type="subcellular location">
    <subcellularLocation>
        <location evidence="1">Membrane</location>
        <topology evidence="1">Single-pass type II membrane protein</topology>
    </subcellularLocation>
</comment>
<evidence type="ECO:0000256" key="11">
    <source>
        <dbReference type="RuleBase" id="RU368121"/>
    </source>
</evidence>
<evidence type="ECO:0000256" key="9">
    <source>
        <dbReference type="ARBA" id="ARBA00023136"/>
    </source>
</evidence>
<evidence type="ECO:0000256" key="10">
    <source>
        <dbReference type="ARBA" id="ARBA00023180"/>
    </source>
</evidence>
<dbReference type="GO" id="GO:0008489">
    <property type="term" value="F:UDP-galactose:glucosylceramide beta-1,4-galactosyltransferase activity"/>
    <property type="evidence" value="ECO:0007669"/>
    <property type="project" value="TreeGrafter"/>
</dbReference>
<keyword evidence="6 11" id="KW-0812">Transmembrane</keyword>
<dbReference type="InterPro" id="IPR029044">
    <property type="entry name" value="Nucleotide-diphossugar_trans"/>
</dbReference>
<dbReference type="InterPro" id="IPR027791">
    <property type="entry name" value="Galactosyl_T_C"/>
</dbReference>
<evidence type="ECO:0000256" key="8">
    <source>
        <dbReference type="ARBA" id="ARBA00022989"/>
    </source>
</evidence>
<dbReference type="EC" id="2.4.1.-" evidence="11"/>
<dbReference type="PANTHER" id="PTHR19300">
    <property type="entry name" value="BETA-1,4-GALACTOSYLTRANSFERASE"/>
    <property type="match status" value="1"/>
</dbReference>
<dbReference type="GeneID" id="110977985"/>
<dbReference type="GO" id="GO:0016020">
    <property type="term" value="C:membrane"/>
    <property type="evidence" value="ECO:0007669"/>
    <property type="project" value="UniProtKB-SubCell"/>
</dbReference>
<dbReference type="RefSeq" id="XP_022088270.1">
    <property type="nucleotide sequence ID" value="XM_022232578.1"/>
</dbReference>
<dbReference type="OrthoDB" id="10038994at2759"/>
<dbReference type="Proteomes" id="UP000694845">
    <property type="component" value="Unplaced"/>
</dbReference>
<keyword evidence="9 11" id="KW-0472">Membrane</keyword>
<keyword evidence="14" id="KW-1185">Reference proteome</keyword>
<comment type="pathway">
    <text evidence="2 11">Protein modification; protein glycosylation.</text>
</comment>
<keyword evidence="8 11" id="KW-1133">Transmembrane helix</keyword>
<evidence type="ECO:0000256" key="2">
    <source>
        <dbReference type="ARBA" id="ARBA00004922"/>
    </source>
</evidence>
<dbReference type="SUPFAM" id="SSF53448">
    <property type="entry name" value="Nucleotide-diphospho-sugar transferases"/>
    <property type="match status" value="1"/>
</dbReference>
<dbReference type="CDD" id="cd00899">
    <property type="entry name" value="b4GalT"/>
    <property type="match status" value="1"/>
</dbReference>
<organism evidence="14 15">
    <name type="scientific">Acanthaster planci</name>
    <name type="common">Crown-of-thorns starfish</name>
    <dbReference type="NCBI Taxonomy" id="133434"/>
    <lineage>
        <taxon>Eukaryota</taxon>
        <taxon>Metazoa</taxon>
        <taxon>Echinodermata</taxon>
        <taxon>Eleutherozoa</taxon>
        <taxon>Asterozoa</taxon>
        <taxon>Asteroidea</taxon>
        <taxon>Valvatacea</taxon>
        <taxon>Valvatida</taxon>
        <taxon>Acanthasteridae</taxon>
        <taxon>Acanthaster</taxon>
    </lineage>
</organism>